<keyword evidence="10" id="KW-1185">Reference proteome</keyword>
<dbReference type="Pfam" id="PF13458">
    <property type="entry name" value="Peripla_BP_6"/>
    <property type="match status" value="1"/>
</dbReference>
<accession>A0A0X8FCW8</accession>
<dbReference type="GO" id="GO:0006865">
    <property type="term" value="P:amino acid transport"/>
    <property type="evidence" value="ECO:0007669"/>
    <property type="project" value="UniProtKB-KW"/>
</dbReference>
<dbReference type="AlphaFoldDB" id="A0A0X8FCW8"/>
<keyword evidence="2" id="KW-0813">Transport</keyword>
<protein>
    <submittedName>
        <fullName evidence="8">ABC transporter substrate-binding protein</fullName>
    </submittedName>
</protein>
<dbReference type="Gene3D" id="3.40.50.2300">
    <property type="match status" value="2"/>
</dbReference>
<reference evidence="7" key="2">
    <citation type="submission" date="2022-09" db="EMBL/GenBank/DDBJ databases">
        <title>Aerococcus urinae taxonomy study.</title>
        <authorList>
            <person name="Christensen J."/>
            <person name="Senneby E."/>
        </authorList>
    </citation>
    <scope>NUCLEOTIDE SEQUENCE</scope>
    <source>
        <strain evidence="7">NLD-066-U95</strain>
    </source>
</reference>
<feature type="domain" description="Leucine-binding protein" evidence="6">
    <location>
        <begin position="39"/>
        <end position="376"/>
    </location>
</feature>
<name>A0A0X8FCW8_9LACT</name>
<dbReference type="InterPro" id="IPR051010">
    <property type="entry name" value="BCAA_transport"/>
</dbReference>
<evidence type="ECO:0000256" key="1">
    <source>
        <dbReference type="ARBA" id="ARBA00010062"/>
    </source>
</evidence>
<evidence type="ECO:0000259" key="6">
    <source>
        <dbReference type="Pfam" id="PF13458"/>
    </source>
</evidence>
<proteinExistence type="inferred from homology"/>
<dbReference type="RefSeq" id="WP_060777526.1">
    <property type="nucleotide sequence ID" value="NZ_CAJHLF010000012.1"/>
</dbReference>
<feature type="signal peptide" evidence="5">
    <location>
        <begin position="1"/>
        <end position="26"/>
    </location>
</feature>
<dbReference type="GeneID" id="35766880"/>
<dbReference type="PRINTS" id="PR00337">
    <property type="entry name" value="LEUILEVALBP"/>
</dbReference>
<dbReference type="EMBL" id="CP065662">
    <property type="protein sequence ID" value="QPS01651.1"/>
    <property type="molecule type" value="Genomic_DNA"/>
</dbReference>
<dbReference type="Proteomes" id="UP001069145">
    <property type="component" value="Unassembled WGS sequence"/>
</dbReference>
<dbReference type="OrthoDB" id="9783240at2"/>
<evidence type="ECO:0000313" key="10">
    <source>
        <dbReference type="Proteomes" id="UP001069145"/>
    </source>
</evidence>
<comment type="similarity">
    <text evidence="1">Belongs to the leucine-binding protein family.</text>
</comment>
<dbReference type="PANTHER" id="PTHR30483:SF6">
    <property type="entry name" value="PERIPLASMIC BINDING PROTEIN OF ABC TRANSPORTER FOR NATURAL AMINO ACIDS"/>
    <property type="match status" value="1"/>
</dbReference>
<evidence type="ECO:0000313" key="9">
    <source>
        <dbReference type="Proteomes" id="UP000594771"/>
    </source>
</evidence>
<evidence type="ECO:0000256" key="2">
    <source>
        <dbReference type="ARBA" id="ARBA00022448"/>
    </source>
</evidence>
<evidence type="ECO:0000256" key="5">
    <source>
        <dbReference type="SAM" id="SignalP"/>
    </source>
</evidence>
<evidence type="ECO:0000313" key="8">
    <source>
        <dbReference type="EMBL" id="QPS01651.1"/>
    </source>
</evidence>
<evidence type="ECO:0000313" key="7">
    <source>
        <dbReference type="EMBL" id="MCY3053475.1"/>
    </source>
</evidence>
<dbReference type="Proteomes" id="UP000594771">
    <property type="component" value="Chromosome"/>
</dbReference>
<dbReference type="KEGG" id="aun:AWM73_00220"/>
<organism evidence="8 9">
    <name type="scientific">Aerococcus urinae</name>
    <dbReference type="NCBI Taxonomy" id="1376"/>
    <lineage>
        <taxon>Bacteria</taxon>
        <taxon>Bacillati</taxon>
        <taxon>Bacillota</taxon>
        <taxon>Bacilli</taxon>
        <taxon>Lactobacillales</taxon>
        <taxon>Aerococcaceae</taxon>
        <taxon>Aerococcus</taxon>
    </lineage>
</organism>
<gene>
    <name evidence="8" type="ORF">I6G68_00805</name>
    <name evidence="7" type="ORF">ODY43_05660</name>
</gene>
<dbReference type="EMBL" id="JAOTML010000005">
    <property type="protein sequence ID" value="MCY3053475.1"/>
    <property type="molecule type" value="Genomic_DNA"/>
</dbReference>
<dbReference type="PANTHER" id="PTHR30483">
    <property type="entry name" value="LEUCINE-SPECIFIC-BINDING PROTEIN"/>
    <property type="match status" value="1"/>
</dbReference>
<dbReference type="InterPro" id="IPR028082">
    <property type="entry name" value="Peripla_BP_I"/>
</dbReference>
<reference evidence="8 9" key="1">
    <citation type="submission" date="2020-12" db="EMBL/GenBank/DDBJ databases">
        <title>FDA dAtabase for Regulatory Grade micrObial Sequences (FDA-ARGOS): Supporting development and validation of Infectious Disease Dx tests.</title>
        <authorList>
            <person name="Sproer C."/>
            <person name="Gronow S."/>
            <person name="Severitt S."/>
            <person name="Schroder I."/>
            <person name="Tallon L."/>
            <person name="Sadzewicz L."/>
            <person name="Zhao X."/>
            <person name="Boylan J."/>
            <person name="Ott S."/>
            <person name="Bowen H."/>
            <person name="Vavikolanu K."/>
            <person name="Mehta A."/>
            <person name="Aluvathingal J."/>
            <person name="Nadendla S."/>
            <person name="Lowell S."/>
            <person name="Myers T."/>
            <person name="Yan Y."/>
            <person name="Sichtig H."/>
        </authorList>
    </citation>
    <scope>NUCLEOTIDE SEQUENCE [LARGE SCALE GENOMIC DNA]</scope>
    <source>
        <strain evidence="8 9">FDAARGOS_911</strain>
    </source>
</reference>
<evidence type="ECO:0000256" key="3">
    <source>
        <dbReference type="ARBA" id="ARBA00022729"/>
    </source>
</evidence>
<feature type="chain" id="PRO_5038463754" evidence="5">
    <location>
        <begin position="27"/>
        <end position="387"/>
    </location>
</feature>
<dbReference type="InterPro" id="IPR028081">
    <property type="entry name" value="Leu-bd"/>
</dbReference>
<keyword evidence="4" id="KW-0029">Amino-acid transport</keyword>
<keyword evidence="3 5" id="KW-0732">Signal</keyword>
<dbReference type="CDD" id="cd06347">
    <property type="entry name" value="PBP1_ABC_LivK_ligand_binding-like"/>
    <property type="match status" value="1"/>
</dbReference>
<dbReference type="InterPro" id="IPR000709">
    <property type="entry name" value="Leu_Ile_Val-bd"/>
</dbReference>
<evidence type="ECO:0000256" key="4">
    <source>
        <dbReference type="ARBA" id="ARBA00022970"/>
    </source>
</evidence>
<dbReference type="SUPFAM" id="SSF53822">
    <property type="entry name" value="Periplasmic binding protein-like I"/>
    <property type="match status" value="1"/>
</dbReference>
<sequence>MKIKRNLKGLALAVSCLMMTACGSLTQTQEKANNQADVIKIGGNWELSGATAGYGSPGNEGVELAVDQVNQAGGILGKQVEYVSLDNKSTSEETTANTSRLISNDQAALIIGPATTGLMEAQISSASSLPVIAPMATGDSLTTDSSGKVLNNVFRVCFQDAFQGQALAKFSNDNQFKKAVLIRDNSTDYGQNLTNEFKKYFQGEVVDELAYNAKDTDFNSLVTRLKAQEPDVIFVAGYYEEAGPLIKQAREQGVQAAILGPDGFGNQEIIDLAGKQNMTNVYYTAHYTTNDPSPELKKFMEAYQEKFGHAPDMFAALAYDGARLAFDAIERAQSVDSKAVNQALAETKDFSGITGNFTINDQHNPIKTAYVQKVDHGEIVDTTPIEP</sequence>
<dbReference type="PROSITE" id="PS51257">
    <property type="entry name" value="PROKAR_LIPOPROTEIN"/>
    <property type="match status" value="1"/>
</dbReference>